<organism evidence="3 4">
    <name type="scientific">Lentibacillus halophilus</name>
    <dbReference type="NCBI Taxonomy" id="295065"/>
    <lineage>
        <taxon>Bacteria</taxon>
        <taxon>Bacillati</taxon>
        <taxon>Bacillota</taxon>
        <taxon>Bacilli</taxon>
        <taxon>Bacillales</taxon>
        <taxon>Bacillaceae</taxon>
        <taxon>Lentibacillus</taxon>
    </lineage>
</organism>
<proteinExistence type="predicted"/>
<protein>
    <submittedName>
        <fullName evidence="3">DUF1992 domain-containing protein</fullName>
    </submittedName>
</protein>
<keyword evidence="4" id="KW-1185">Reference proteome</keyword>
<dbReference type="EMBL" id="BAAADM010000008">
    <property type="protein sequence ID" value="GAA0430722.1"/>
    <property type="molecule type" value="Genomic_DNA"/>
</dbReference>
<feature type="domain" description="DnaJ homologue subfamily C member 28 conserved" evidence="2">
    <location>
        <begin position="4"/>
        <end position="63"/>
    </location>
</feature>
<evidence type="ECO:0000256" key="1">
    <source>
        <dbReference type="SAM" id="MobiDB-lite"/>
    </source>
</evidence>
<dbReference type="Pfam" id="PF09350">
    <property type="entry name" value="DJC28_CD"/>
    <property type="match status" value="1"/>
</dbReference>
<comment type="caution">
    <text evidence="3">The sequence shown here is derived from an EMBL/GenBank/DDBJ whole genome shotgun (WGS) entry which is preliminary data.</text>
</comment>
<evidence type="ECO:0000259" key="2">
    <source>
        <dbReference type="Pfam" id="PF09350"/>
    </source>
</evidence>
<reference evidence="4" key="1">
    <citation type="journal article" date="2019" name="Int. J. Syst. Evol. Microbiol.">
        <title>The Global Catalogue of Microorganisms (GCM) 10K type strain sequencing project: providing services to taxonomists for standard genome sequencing and annotation.</title>
        <authorList>
            <consortium name="The Broad Institute Genomics Platform"/>
            <consortium name="The Broad Institute Genome Sequencing Center for Infectious Disease"/>
            <person name="Wu L."/>
            <person name="Ma J."/>
        </authorList>
    </citation>
    <scope>NUCLEOTIDE SEQUENCE [LARGE SCALE GENOMIC DNA]</scope>
    <source>
        <strain evidence="4">JCM 12149</strain>
    </source>
</reference>
<evidence type="ECO:0000313" key="3">
    <source>
        <dbReference type="EMBL" id="GAA0430722.1"/>
    </source>
</evidence>
<gene>
    <name evidence="3" type="ORF">GCM10008983_03940</name>
</gene>
<dbReference type="RefSeq" id="WP_343750823.1">
    <property type="nucleotide sequence ID" value="NZ_BAAADM010000008.1"/>
</dbReference>
<feature type="region of interest" description="Disordered" evidence="1">
    <location>
        <begin position="53"/>
        <end position="73"/>
    </location>
</feature>
<sequence length="118" mass="13620">MYLIVEDKIRESIENGDFDNLPGKGQKLDLRDELPGLSPELNQAYKMLKNAGFVPDNEQHSGERTTTGDLMTYATGEEDTSLTRKNKQVDDFIQNRKLHHNPVYPSYRKKLLKKLRRG</sequence>
<dbReference type="PANTHER" id="PTHR39158">
    <property type="entry name" value="OS08G0560600 PROTEIN"/>
    <property type="match status" value="1"/>
</dbReference>
<dbReference type="InterPro" id="IPR052573">
    <property type="entry name" value="DnaJ_C_subfamily_28"/>
</dbReference>
<dbReference type="Proteomes" id="UP001501459">
    <property type="component" value="Unassembled WGS sequence"/>
</dbReference>
<name>A0ABP3IWN7_9BACI</name>
<accession>A0ABP3IWN7</accession>
<dbReference type="InterPro" id="IPR018961">
    <property type="entry name" value="DnaJ_homolog_subfam-C_membr-28"/>
</dbReference>
<evidence type="ECO:0000313" key="4">
    <source>
        <dbReference type="Proteomes" id="UP001501459"/>
    </source>
</evidence>
<dbReference type="PANTHER" id="PTHR39158:SF1">
    <property type="entry name" value="DNAJ HOMOLOG SUBFAMILY C MEMBER 28"/>
    <property type="match status" value="1"/>
</dbReference>